<evidence type="ECO:0000313" key="2">
    <source>
        <dbReference type="EMBL" id="SVB85676.1"/>
    </source>
</evidence>
<organism evidence="2">
    <name type="scientific">marine metagenome</name>
    <dbReference type="NCBI Taxonomy" id="408172"/>
    <lineage>
        <taxon>unclassified sequences</taxon>
        <taxon>metagenomes</taxon>
        <taxon>ecological metagenomes</taxon>
    </lineage>
</organism>
<sequence>MQGVMRPIRNYILDLIPEKVRKIVGWVLLIFGVVAILWGMY</sequence>
<dbReference type="AlphaFoldDB" id="A0A382HEG5"/>
<protein>
    <submittedName>
        <fullName evidence="2">Uncharacterized protein</fullName>
    </submittedName>
</protein>
<gene>
    <name evidence="2" type="ORF">METZ01_LOCUS238530</name>
</gene>
<keyword evidence="1" id="KW-0812">Transmembrane</keyword>
<name>A0A382HEG5_9ZZZZ</name>
<accession>A0A382HEG5</accession>
<keyword evidence="1" id="KW-0472">Membrane</keyword>
<feature type="transmembrane region" description="Helical" evidence="1">
    <location>
        <begin position="20"/>
        <end position="40"/>
    </location>
</feature>
<reference evidence="2" key="1">
    <citation type="submission" date="2018-05" db="EMBL/GenBank/DDBJ databases">
        <authorList>
            <person name="Lanie J.A."/>
            <person name="Ng W.-L."/>
            <person name="Kazmierczak K.M."/>
            <person name="Andrzejewski T.M."/>
            <person name="Davidsen T.M."/>
            <person name="Wayne K.J."/>
            <person name="Tettelin H."/>
            <person name="Glass J.I."/>
            <person name="Rusch D."/>
            <person name="Podicherti R."/>
            <person name="Tsui H.-C.T."/>
            <person name="Winkler M.E."/>
        </authorList>
    </citation>
    <scope>NUCLEOTIDE SEQUENCE</scope>
</reference>
<feature type="non-terminal residue" evidence="2">
    <location>
        <position position="41"/>
    </location>
</feature>
<dbReference type="EMBL" id="UINC01060792">
    <property type="protein sequence ID" value="SVB85676.1"/>
    <property type="molecule type" value="Genomic_DNA"/>
</dbReference>
<proteinExistence type="predicted"/>
<keyword evidence="1" id="KW-1133">Transmembrane helix</keyword>
<evidence type="ECO:0000256" key="1">
    <source>
        <dbReference type="SAM" id="Phobius"/>
    </source>
</evidence>